<dbReference type="SUPFAM" id="SSF55729">
    <property type="entry name" value="Acyl-CoA N-acyltransferases (Nat)"/>
    <property type="match status" value="2"/>
</dbReference>
<dbReference type="InterPro" id="IPR016181">
    <property type="entry name" value="Acyl_CoA_acyltransferase"/>
</dbReference>
<dbReference type="Gene3D" id="3.40.630.30">
    <property type="match status" value="2"/>
</dbReference>
<dbReference type="EMBL" id="LNIX01000019">
    <property type="protein sequence ID" value="OXA44235.1"/>
    <property type="molecule type" value="Genomic_DNA"/>
</dbReference>
<evidence type="ECO:0000256" key="1">
    <source>
        <dbReference type="ARBA" id="ARBA00008694"/>
    </source>
</evidence>
<dbReference type="STRING" id="158441.A0A226DF80"/>
<dbReference type="PROSITE" id="PS51186">
    <property type="entry name" value="GNAT"/>
    <property type="match status" value="2"/>
</dbReference>
<evidence type="ECO:0000259" key="4">
    <source>
        <dbReference type="PROSITE" id="PS51186"/>
    </source>
</evidence>
<evidence type="ECO:0000313" key="6">
    <source>
        <dbReference type="Proteomes" id="UP000198287"/>
    </source>
</evidence>
<dbReference type="Proteomes" id="UP000198287">
    <property type="component" value="Unassembled WGS sequence"/>
</dbReference>
<evidence type="ECO:0000256" key="2">
    <source>
        <dbReference type="ARBA" id="ARBA00022679"/>
    </source>
</evidence>
<reference evidence="5 6" key="1">
    <citation type="submission" date="2015-12" db="EMBL/GenBank/DDBJ databases">
        <title>The genome of Folsomia candida.</title>
        <authorList>
            <person name="Faddeeva A."/>
            <person name="Derks M.F."/>
            <person name="Anvar Y."/>
            <person name="Smit S."/>
            <person name="Van Straalen N."/>
            <person name="Roelofs D."/>
        </authorList>
    </citation>
    <scope>NUCLEOTIDE SEQUENCE [LARGE SCALE GENOMIC DNA]</scope>
    <source>
        <strain evidence="5 6">VU population</strain>
        <tissue evidence="5">Whole body</tissue>
    </source>
</reference>
<sequence>MSGNPSCNAESCPKYIQDNLVSHLDDKAERVQTKTVKYISNFLTMEALKIRPIVEADSDQASELIEQLSADTGEKSVVNKKELISFAFPKNNSPPLFSGIVAVDEIDQILGMVLYNSKYTAFEGEGIGIQINTFIVREAYRRKGVGFRLLRNLCQVANEKGQEISLQIRKDNVAGMKFLVKYDATNSTGQGWLHYHLSLDALQKLAKYSSNKGTNIRVRPAQVKDCENIAKMIQGLGTSYERPQMPSGDKKMEANALQRDGFEKSSPDYYAFVAEGEGGLVGYNLIYCTFHPIHGKLVHLEDLYVDGEQRGEGVGVKLFQAGAQFAVENGCHGYTLDVLDTNTKAVKFYEAFGGVNFSAGTDGVQSMKLNTHAIRKIINL</sequence>
<dbReference type="CDD" id="cd04301">
    <property type="entry name" value="NAT_SF"/>
    <property type="match status" value="2"/>
</dbReference>
<dbReference type="Pfam" id="PF00583">
    <property type="entry name" value="Acetyltransf_1"/>
    <property type="match status" value="2"/>
</dbReference>
<comment type="caution">
    <text evidence="5">The sequence shown here is derived from an EMBL/GenBank/DDBJ whole genome shotgun (WGS) entry which is preliminary data.</text>
</comment>
<keyword evidence="6" id="KW-1185">Reference proteome</keyword>
<dbReference type="PANTHER" id="PTHR10545">
    <property type="entry name" value="DIAMINE N-ACETYLTRANSFERASE"/>
    <property type="match status" value="1"/>
</dbReference>
<accession>A0A226DF80</accession>
<proteinExistence type="inferred from homology"/>
<evidence type="ECO:0000256" key="3">
    <source>
        <dbReference type="ARBA" id="ARBA00023315"/>
    </source>
</evidence>
<organism evidence="5 6">
    <name type="scientific">Folsomia candida</name>
    <name type="common">Springtail</name>
    <dbReference type="NCBI Taxonomy" id="158441"/>
    <lineage>
        <taxon>Eukaryota</taxon>
        <taxon>Metazoa</taxon>
        <taxon>Ecdysozoa</taxon>
        <taxon>Arthropoda</taxon>
        <taxon>Hexapoda</taxon>
        <taxon>Collembola</taxon>
        <taxon>Entomobryomorpha</taxon>
        <taxon>Isotomoidea</taxon>
        <taxon>Isotomidae</taxon>
        <taxon>Proisotominae</taxon>
        <taxon>Folsomia</taxon>
    </lineage>
</organism>
<dbReference type="AlphaFoldDB" id="A0A226DF80"/>
<gene>
    <name evidence="5" type="ORF">Fcan01_20542</name>
</gene>
<feature type="domain" description="N-acetyltransferase" evidence="4">
    <location>
        <begin position="216"/>
        <end position="380"/>
    </location>
</feature>
<dbReference type="FunFam" id="3.40.630.30:FF:000064">
    <property type="entry name" value="GNAT family acetyltransferase"/>
    <property type="match status" value="1"/>
</dbReference>
<dbReference type="InterPro" id="IPR051016">
    <property type="entry name" value="Diverse_Substrate_AcTransf"/>
</dbReference>
<comment type="similarity">
    <text evidence="1">Belongs to the acetyltransferase family.</text>
</comment>
<evidence type="ECO:0000313" key="5">
    <source>
        <dbReference type="EMBL" id="OXA44235.1"/>
    </source>
</evidence>
<dbReference type="PANTHER" id="PTHR10545:SF29">
    <property type="entry name" value="GH14572P-RELATED"/>
    <property type="match status" value="1"/>
</dbReference>
<feature type="domain" description="N-acetyltransferase" evidence="4">
    <location>
        <begin position="48"/>
        <end position="202"/>
    </location>
</feature>
<name>A0A226DF80_FOLCA</name>
<keyword evidence="3" id="KW-0012">Acyltransferase</keyword>
<dbReference type="OrthoDB" id="7305308at2759"/>
<dbReference type="GO" id="GO:0008080">
    <property type="term" value="F:N-acetyltransferase activity"/>
    <property type="evidence" value="ECO:0007669"/>
    <property type="project" value="UniProtKB-ARBA"/>
</dbReference>
<keyword evidence="2 5" id="KW-0808">Transferase</keyword>
<protein>
    <submittedName>
        <fullName evidence="5">Diamine acetyltransferase 2</fullName>
    </submittedName>
</protein>
<dbReference type="InterPro" id="IPR000182">
    <property type="entry name" value="GNAT_dom"/>
</dbReference>